<dbReference type="RefSeq" id="WP_099643896.1">
    <property type="nucleotide sequence ID" value="NZ_NKHF01000102.1"/>
</dbReference>
<feature type="compositionally biased region" description="Low complexity" evidence="1">
    <location>
        <begin position="22"/>
        <end position="33"/>
    </location>
</feature>
<name>A0A2A5JK33_PSEO7</name>
<dbReference type="PROSITE" id="PS51257">
    <property type="entry name" value="PROKAR_LIPOPROTEIN"/>
    <property type="match status" value="1"/>
</dbReference>
<dbReference type="Proteomes" id="UP000228621">
    <property type="component" value="Unassembled WGS sequence"/>
</dbReference>
<feature type="signal peptide" evidence="2">
    <location>
        <begin position="1"/>
        <end position="24"/>
    </location>
</feature>
<keyword evidence="4" id="KW-1185">Reference proteome</keyword>
<gene>
    <name evidence="3" type="ORF">CEX98_20670</name>
</gene>
<evidence type="ECO:0000256" key="1">
    <source>
        <dbReference type="SAM" id="MobiDB-lite"/>
    </source>
</evidence>
<sequence>MKNKFTLSCIALSLLLAGCGSDDSSPDIPNNDNSGDKTTDTDKAPVIANISDVTVDEKATATITADVEDEGEVTFVWEQISGPDLALEGANSNKLDVTAPATTDNEVAKLRLTVTDASEQTATTDVTVNINQLFDQVTLEGKVIGVDLAGGTVSAQYDENNSVAQIDEDGKFSVSLKQDDDAPTSAIVSLYAQGADDKSAIELQSYTLSFASLQSQAGDDNKLADDELIQLQLSPFSSATAASLEAHNGDTIKTLEQLQQSSVSIDHGHRMNSAIVYQLYLDEQNLTVTPPPASAPASGSDTVPPPTPQSSLDWLKDTEVFRQYLEEKIGSPEYADAKAKLFETEQLSVISSTPEVLYLSHDLYFPGGGGTKITFNSDGTGTVLIGDFEDSINWIFKEGFITITPQDERMLESSATYFRLDEQGNEIEVTVVEWLDSIRISLRDLGHKALSAETIISRHREYPNGGGENRNFIFTVESAAYSNNNHQKIDITVGQKVSLPLLSYSSLTEDSGFSSALFSFDTSNTGTLHLSKDETASFNWQYAGQGVNQKVVIDVPTLDFNFEYQLLTPQASRYMVYGKVQQSDDSSTVVGTAYNLDPEASWVKEEVVGVWSRRYAGSYFDSFWYELYDDGKSYSVSTFDSNYDGSLTEDEVNVGYGNWELENGELTLHNYQDPNCTFTGCQVLNSRTFTILSKTPYKYAIQAEVNYVDGWSVHETFDLTAHKTRPLSQYLPASLIGTVLPQFTPNHHVPNLVDVESLIDTELYTLEHDNWSNQVVSSLYLEQGGEFTYSGTQNMTGDYDLKADHRVRLEVDDRSLYFAILAEQDNTYLSGLDGNVSPYFTQKDNAESYAKAVKQTEPVASFKDLQEQAIYMADRSREGDWVITYIVVNEETITVYGDADFSDVQATMNYTQNEDGSVIVSGNQLFIAQHNSQFSTVITVDGEGRDFNYFFYTAEQVSDFVEAANQLQALASH</sequence>
<proteinExistence type="predicted"/>
<dbReference type="Gene3D" id="2.60.40.10">
    <property type="entry name" value="Immunoglobulins"/>
    <property type="match status" value="1"/>
</dbReference>
<accession>A0A2A5JK33</accession>
<feature type="region of interest" description="Disordered" evidence="1">
    <location>
        <begin position="22"/>
        <end position="45"/>
    </location>
</feature>
<dbReference type="OrthoDB" id="6300856at2"/>
<organism evidence="3 4">
    <name type="scientific">Pseudoalteromonas piscicida</name>
    <dbReference type="NCBI Taxonomy" id="43662"/>
    <lineage>
        <taxon>Bacteria</taxon>
        <taxon>Pseudomonadati</taxon>
        <taxon>Pseudomonadota</taxon>
        <taxon>Gammaproteobacteria</taxon>
        <taxon>Alteromonadales</taxon>
        <taxon>Pseudoalteromonadaceae</taxon>
        <taxon>Pseudoalteromonas</taxon>
    </lineage>
</organism>
<evidence type="ECO:0000256" key="2">
    <source>
        <dbReference type="SAM" id="SignalP"/>
    </source>
</evidence>
<protein>
    <recommendedName>
        <fullName evidence="5">Ig-like domain-containing protein</fullName>
    </recommendedName>
</protein>
<keyword evidence="2" id="KW-0732">Signal</keyword>
<dbReference type="AlphaFoldDB" id="A0A2A5JK33"/>
<feature type="region of interest" description="Disordered" evidence="1">
    <location>
        <begin position="288"/>
        <end position="311"/>
    </location>
</feature>
<dbReference type="InterPro" id="IPR013783">
    <property type="entry name" value="Ig-like_fold"/>
</dbReference>
<reference evidence="4" key="1">
    <citation type="journal article" date="2019" name="Genome Announc.">
        <title>Draft Genome Sequence of Pseudoalteromonas piscicida Strain 36Y ROTHPW, an Hypersaline Seawater Isolate from the South Coast of Sonora, Mexico.</title>
        <authorList>
            <person name="Sanchez-Diaz R."/>
            <person name="Molina-Garza Z.J."/>
            <person name="Cruz-Suarez L.E."/>
            <person name="Selvin J."/>
            <person name="Kiran G.S."/>
            <person name="Ibarra-Gamez J.C."/>
            <person name="Gomez-Gil B."/>
            <person name="Galaviz-Silva L."/>
        </authorList>
    </citation>
    <scope>NUCLEOTIDE SEQUENCE [LARGE SCALE GENOMIC DNA]</scope>
    <source>
        <strain evidence="4">36Y_RITHPW</strain>
    </source>
</reference>
<evidence type="ECO:0000313" key="4">
    <source>
        <dbReference type="Proteomes" id="UP000228621"/>
    </source>
</evidence>
<comment type="caution">
    <text evidence="3">The sequence shown here is derived from an EMBL/GenBank/DDBJ whole genome shotgun (WGS) entry which is preliminary data.</text>
</comment>
<evidence type="ECO:0000313" key="3">
    <source>
        <dbReference type="EMBL" id="PCK29804.1"/>
    </source>
</evidence>
<feature type="compositionally biased region" description="Basic and acidic residues" evidence="1">
    <location>
        <begin position="34"/>
        <end position="43"/>
    </location>
</feature>
<dbReference type="EMBL" id="NKHF01000102">
    <property type="protein sequence ID" value="PCK29804.1"/>
    <property type="molecule type" value="Genomic_DNA"/>
</dbReference>
<dbReference type="Pfam" id="PF22352">
    <property type="entry name" value="K319L-like_PKD"/>
    <property type="match status" value="1"/>
</dbReference>
<evidence type="ECO:0008006" key="5">
    <source>
        <dbReference type="Google" id="ProtNLM"/>
    </source>
</evidence>
<feature type="chain" id="PRO_5012720807" description="Ig-like domain-containing protein" evidence="2">
    <location>
        <begin position="25"/>
        <end position="973"/>
    </location>
</feature>